<evidence type="ECO:0000256" key="2">
    <source>
        <dbReference type="ARBA" id="ARBA00012543"/>
    </source>
</evidence>
<evidence type="ECO:0000256" key="9">
    <source>
        <dbReference type="ARBA" id="ARBA00023316"/>
    </source>
</evidence>
<keyword evidence="4 10" id="KW-0328">Glycosyltransferase</keyword>
<evidence type="ECO:0000256" key="1">
    <source>
        <dbReference type="ARBA" id="ARBA00004651"/>
    </source>
</evidence>
<feature type="compositionally biased region" description="Pro residues" evidence="11">
    <location>
        <begin position="17"/>
        <end position="29"/>
    </location>
</feature>
<keyword evidence="8 10" id="KW-0472">Membrane</keyword>
<feature type="domain" description="Chitin synthase N-terminal" evidence="12">
    <location>
        <begin position="160"/>
        <end position="223"/>
    </location>
</feature>
<dbReference type="GO" id="GO:0071555">
    <property type="term" value="P:cell wall organization"/>
    <property type="evidence" value="ECO:0007669"/>
    <property type="project" value="UniProtKB-KW"/>
</dbReference>
<comment type="function">
    <text evidence="10">Polymerizes chitin, a structural polymer of the cell wall and septum, by transferring the sugar moiety of UDP-GlcNAc to the non-reducing end of the growing chitin polymer.</text>
</comment>
<dbReference type="GO" id="GO:0006031">
    <property type="term" value="P:chitin biosynthetic process"/>
    <property type="evidence" value="ECO:0007669"/>
    <property type="project" value="UniProtKB-UniRule"/>
</dbReference>
<comment type="caution">
    <text evidence="13">The sequence shown here is derived from an EMBL/GenBank/DDBJ whole genome shotgun (WGS) entry which is preliminary data.</text>
</comment>
<evidence type="ECO:0000256" key="5">
    <source>
        <dbReference type="ARBA" id="ARBA00022679"/>
    </source>
</evidence>
<comment type="subcellular location">
    <subcellularLocation>
        <location evidence="1 10">Cell membrane</location>
        <topology evidence="1 10">Multi-pass membrane protein</topology>
    </subcellularLocation>
</comment>
<keyword evidence="5 10" id="KW-0808">Transferase</keyword>
<feature type="region of interest" description="Disordered" evidence="11">
    <location>
        <begin position="1"/>
        <end position="94"/>
    </location>
</feature>
<dbReference type="AlphaFoldDB" id="A0AAD4DLX0"/>
<feature type="transmembrane region" description="Helical" evidence="10">
    <location>
        <begin position="602"/>
        <end position="627"/>
    </location>
</feature>
<dbReference type="GO" id="GO:0004100">
    <property type="term" value="F:chitin synthase activity"/>
    <property type="evidence" value="ECO:0007669"/>
    <property type="project" value="UniProtKB-UniRule"/>
</dbReference>
<keyword evidence="9 10" id="KW-0961">Cell wall biogenesis/degradation</keyword>
<evidence type="ECO:0000313" key="13">
    <source>
        <dbReference type="EMBL" id="KAG0281575.1"/>
    </source>
</evidence>
<evidence type="ECO:0000256" key="7">
    <source>
        <dbReference type="ARBA" id="ARBA00022989"/>
    </source>
</evidence>
<evidence type="ECO:0000256" key="8">
    <source>
        <dbReference type="ARBA" id="ARBA00023136"/>
    </source>
</evidence>
<evidence type="ECO:0000256" key="6">
    <source>
        <dbReference type="ARBA" id="ARBA00022692"/>
    </source>
</evidence>
<dbReference type="PANTHER" id="PTHR22914">
    <property type="entry name" value="CHITIN SYNTHASE"/>
    <property type="match status" value="1"/>
</dbReference>
<dbReference type="PANTHER" id="PTHR22914:SF9">
    <property type="entry name" value="CHITIN SYNTHASE 1"/>
    <property type="match status" value="1"/>
</dbReference>
<dbReference type="Pfam" id="PF08407">
    <property type="entry name" value="Chitin_synth_1N"/>
    <property type="match status" value="1"/>
</dbReference>
<feature type="transmembrane region" description="Helical" evidence="10">
    <location>
        <begin position="823"/>
        <end position="843"/>
    </location>
</feature>
<evidence type="ECO:0000256" key="11">
    <source>
        <dbReference type="SAM" id="MobiDB-lite"/>
    </source>
</evidence>
<feature type="transmembrane region" description="Helical" evidence="10">
    <location>
        <begin position="568"/>
        <end position="590"/>
    </location>
</feature>
<evidence type="ECO:0000313" key="14">
    <source>
        <dbReference type="Proteomes" id="UP001194580"/>
    </source>
</evidence>
<dbReference type="InterPro" id="IPR004835">
    <property type="entry name" value="Chitin_synth"/>
</dbReference>
<dbReference type="GO" id="GO:0005886">
    <property type="term" value="C:plasma membrane"/>
    <property type="evidence" value="ECO:0007669"/>
    <property type="project" value="UniProtKB-SubCell"/>
</dbReference>
<dbReference type="InterPro" id="IPR013616">
    <property type="entry name" value="Chitin_synth_N"/>
</dbReference>
<gene>
    <name evidence="13" type="primary">CHS1_1</name>
    <name evidence="13" type="ORF">BGZ95_001926</name>
</gene>
<organism evidence="13 14">
    <name type="scientific">Linnemannia exigua</name>
    <dbReference type="NCBI Taxonomy" id="604196"/>
    <lineage>
        <taxon>Eukaryota</taxon>
        <taxon>Fungi</taxon>
        <taxon>Fungi incertae sedis</taxon>
        <taxon>Mucoromycota</taxon>
        <taxon>Mortierellomycotina</taxon>
        <taxon>Mortierellomycetes</taxon>
        <taxon>Mortierellales</taxon>
        <taxon>Mortierellaceae</taxon>
        <taxon>Linnemannia</taxon>
    </lineage>
</organism>
<comment type="catalytic activity">
    <reaction evidence="10">
        <text>[(1-&gt;4)-N-acetyl-beta-D-glucosaminyl](n) + UDP-N-acetyl-alpha-D-glucosamine = [(1-&gt;4)-N-acetyl-beta-D-glucosaminyl](n+1) + UDP + H(+)</text>
        <dbReference type="Rhea" id="RHEA:16637"/>
        <dbReference type="Rhea" id="RHEA-COMP:9593"/>
        <dbReference type="Rhea" id="RHEA-COMP:9595"/>
        <dbReference type="ChEBI" id="CHEBI:15378"/>
        <dbReference type="ChEBI" id="CHEBI:17029"/>
        <dbReference type="ChEBI" id="CHEBI:57705"/>
        <dbReference type="ChEBI" id="CHEBI:58223"/>
        <dbReference type="EC" id="2.4.1.16"/>
    </reaction>
</comment>
<dbReference type="EMBL" id="JAAAIL010000014">
    <property type="protein sequence ID" value="KAG0281575.1"/>
    <property type="molecule type" value="Genomic_DNA"/>
</dbReference>
<evidence type="ECO:0000256" key="10">
    <source>
        <dbReference type="RuleBase" id="RU366040"/>
    </source>
</evidence>
<dbReference type="Pfam" id="PF01644">
    <property type="entry name" value="Chitin_synth_1"/>
    <property type="match status" value="1"/>
</dbReference>
<feature type="compositionally biased region" description="Low complexity" evidence="11">
    <location>
        <begin position="764"/>
        <end position="796"/>
    </location>
</feature>
<evidence type="ECO:0000259" key="12">
    <source>
        <dbReference type="Pfam" id="PF08407"/>
    </source>
</evidence>
<dbReference type="EC" id="2.4.1.16" evidence="2 10"/>
<name>A0AAD4DLX0_9FUNG</name>
<keyword evidence="7 10" id="KW-1133">Transmembrane helix</keyword>
<protein>
    <recommendedName>
        <fullName evidence="2 10">Chitin synthase</fullName>
        <ecNumber evidence="2 10">2.4.1.16</ecNumber>
    </recommendedName>
</protein>
<keyword evidence="6 10" id="KW-0812">Transmembrane</keyword>
<reference evidence="13" key="1">
    <citation type="journal article" date="2020" name="Fungal Divers.">
        <title>Resolving the Mortierellaceae phylogeny through synthesis of multi-gene phylogenetics and phylogenomics.</title>
        <authorList>
            <person name="Vandepol N."/>
            <person name="Liber J."/>
            <person name="Desiro A."/>
            <person name="Na H."/>
            <person name="Kennedy M."/>
            <person name="Barry K."/>
            <person name="Grigoriev I.V."/>
            <person name="Miller A.N."/>
            <person name="O'Donnell K."/>
            <person name="Stajich J.E."/>
            <person name="Bonito G."/>
        </authorList>
    </citation>
    <scope>NUCLEOTIDE SEQUENCE</scope>
    <source>
        <strain evidence="13">NRRL 28262</strain>
    </source>
</reference>
<evidence type="ECO:0000256" key="4">
    <source>
        <dbReference type="ARBA" id="ARBA00022676"/>
    </source>
</evidence>
<feature type="transmembrane region" description="Helical" evidence="10">
    <location>
        <begin position="656"/>
        <end position="674"/>
    </location>
</feature>
<keyword evidence="14" id="KW-1185">Reference proteome</keyword>
<feature type="transmembrane region" description="Helical" evidence="10">
    <location>
        <begin position="863"/>
        <end position="888"/>
    </location>
</feature>
<feature type="transmembrane region" description="Helical" evidence="10">
    <location>
        <begin position="532"/>
        <end position="556"/>
    </location>
</feature>
<evidence type="ECO:0000256" key="3">
    <source>
        <dbReference type="ARBA" id="ARBA00022475"/>
    </source>
</evidence>
<sequence length="896" mass="100442">MTRKTTPRSPYDLPSHMPMPMPIPMPMSSPPSNSGRSSGTAAGPAHAESSRHRHLSPTRESRMVGQYPAENSTSPRSNKKPRAYPTSALPPVMSPTLASTATPFAPGEFYPPMNNTLGPSHSPPQYFPLSQWLQAPWLRMTSQLPRMSMPVPIHYVFKPKKVQLTDGNLVLDTPVPTSYLSAVDHQSGKEFETMRYMAVTCDADMVPEGRYKLRTHSLNRPIEIAICLTVNEESPQAFCLTLHSLIKNIKQMCAPESRSKSHRNPIWAEEDSWKKVVVCIVADGRRNLNPIILKVLASMGCWQEGVAKNQVNGNAVQAHIFEITLLTTAGAKIGNGSLFHLWNAFDRNPHTAGACGEIRVAKGLLWWKVLNPIIAAQIFEYKVSSVLEKPFESIFGYISVMPGALVAYRYETLLPEPISGKGPLTTYFEPDYLVFSDDHRDVGEVLEYSYFAEDQILPFLVATRPHAQNTMQYVRSAWAETELPGGIGSFLGMKRKWQNRRFFGLIYAVSHVAAIWRSGHNIARKLWMTLEIIYLGCDTIFWFLALGNYYLVFYYMAKTLAAAPHFSLGGTAFMLMRYIYICLIVVVMMISMGNRPRGQSLYLFIMSFVFFACIQAYILFAAGYLTFLHANEFLPYANWQSFSTVVAVFKAAGYHVLILALVCCYAVYLCSAVLYGEPWHMIACFVQFLLLMPSYVSVLGVYAFCNMHEVNWGIKEPEDHEKDPLISRDAIYHASTVLMPDERSVAASYQDALDDLDRKKKPKSSTTSSSSSSSSTSILPLHSGSSSTSLLPQSISEKSKSKSVARPRRDDIKTMQSDYYTTFRTRILLLWIVANGALVITISADQLAPYLTLDDGSNLYVTIVVWIITVGATGRFLGSLVYLLGWIWQFFRQLTT</sequence>
<dbReference type="Proteomes" id="UP001194580">
    <property type="component" value="Unassembled WGS sequence"/>
</dbReference>
<dbReference type="GO" id="GO:0030428">
    <property type="term" value="C:cell septum"/>
    <property type="evidence" value="ECO:0007669"/>
    <property type="project" value="TreeGrafter"/>
</dbReference>
<accession>A0AAD4DLX0</accession>
<proteinExistence type="inferred from homology"/>
<keyword evidence="3 10" id="KW-1003">Cell membrane</keyword>
<feature type="transmembrane region" description="Helical" evidence="10">
    <location>
        <begin position="680"/>
        <end position="705"/>
    </location>
</feature>
<comment type="similarity">
    <text evidence="10">Belongs to the chitin synthase family.</text>
</comment>
<feature type="region of interest" description="Disordered" evidence="11">
    <location>
        <begin position="757"/>
        <end position="808"/>
    </location>
</feature>